<dbReference type="OrthoDB" id="116692at2157"/>
<reference evidence="1 2" key="1">
    <citation type="submission" date="2016-08" db="EMBL/GenBank/DDBJ databases">
        <authorList>
            <person name="Seilhamer J.J."/>
        </authorList>
    </citation>
    <scope>NUCLEOTIDE SEQUENCE [LARGE SCALE GENOMIC DNA]</scope>
    <source>
        <strain evidence="1">L21-II-0</strain>
    </source>
</reference>
<dbReference type="STRING" id="118126.L21_0703"/>
<organism evidence="1 2">
    <name type="scientific">Methanoculleus chikugoensis</name>
    <dbReference type="NCBI Taxonomy" id="118126"/>
    <lineage>
        <taxon>Archaea</taxon>
        <taxon>Methanobacteriati</taxon>
        <taxon>Methanobacteriota</taxon>
        <taxon>Stenosarchaea group</taxon>
        <taxon>Methanomicrobia</taxon>
        <taxon>Methanomicrobiales</taxon>
        <taxon>Methanomicrobiaceae</taxon>
        <taxon>Methanoculleus</taxon>
    </lineage>
</organism>
<dbReference type="RefSeq" id="WP_074369115.1">
    <property type="nucleotide sequence ID" value="NZ_FMID01000018.1"/>
</dbReference>
<proteinExistence type="predicted"/>
<accession>A0A1M4MIR7</accession>
<dbReference type="AlphaFoldDB" id="A0A1M4MIR7"/>
<dbReference type="EMBL" id="FMID01000018">
    <property type="protein sequence ID" value="SCL74819.1"/>
    <property type="molecule type" value="Genomic_DNA"/>
</dbReference>
<protein>
    <submittedName>
        <fullName evidence="1">Uncharacterized protein</fullName>
    </submittedName>
</protein>
<evidence type="ECO:0000313" key="2">
    <source>
        <dbReference type="Proteomes" id="UP000184671"/>
    </source>
</evidence>
<gene>
    <name evidence="1" type="ORF">L21_0703</name>
</gene>
<sequence>MDVITADLLVCSHGSGPASGLHRYGLPGPVRSENLTDAVLNPAPVRPIAAGEEGIREIYPASLKGFYRKPAG</sequence>
<dbReference type="Proteomes" id="UP000184671">
    <property type="component" value="Unassembled WGS sequence"/>
</dbReference>
<name>A0A1M4MIR7_9EURY</name>
<evidence type="ECO:0000313" key="1">
    <source>
        <dbReference type="EMBL" id="SCL74819.1"/>
    </source>
</evidence>